<gene>
    <name evidence="1" type="ORF">S01H1_14098</name>
</gene>
<name>X0SZM3_9ZZZZ</name>
<evidence type="ECO:0000313" key="1">
    <source>
        <dbReference type="EMBL" id="GAF81382.1"/>
    </source>
</evidence>
<comment type="caution">
    <text evidence="1">The sequence shown here is derived from an EMBL/GenBank/DDBJ whole genome shotgun (WGS) entry which is preliminary data.</text>
</comment>
<dbReference type="EMBL" id="BARS01007314">
    <property type="protein sequence ID" value="GAF81382.1"/>
    <property type="molecule type" value="Genomic_DNA"/>
</dbReference>
<proteinExistence type="predicted"/>
<reference evidence="1" key="1">
    <citation type="journal article" date="2014" name="Front. Microbiol.">
        <title>High frequency of phylogenetically diverse reductive dehalogenase-homologous genes in deep subseafloor sedimentary metagenomes.</title>
        <authorList>
            <person name="Kawai M."/>
            <person name="Futagami T."/>
            <person name="Toyoda A."/>
            <person name="Takaki Y."/>
            <person name="Nishi S."/>
            <person name="Hori S."/>
            <person name="Arai W."/>
            <person name="Tsubouchi T."/>
            <person name="Morono Y."/>
            <person name="Uchiyama I."/>
            <person name="Ito T."/>
            <person name="Fujiyama A."/>
            <person name="Inagaki F."/>
            <person name="Takami H."/>
        </authorList>
    </citation>
    <scope>NUCLEOTIDE SEQUENCE</scope>
    <source>
        <strain evidence="1">Expedition CK06-06</strain>
    </source>
</reference>
<organism evidence="1">
    <name type="scientific">marine sediment metagenome</name>
    <dbReference type="NCBI Taxonomy" id="412755"/>
    <lineage>
        <taxon>unclassified sequences</taxon>
        <taxon>metagenomes</taxon>
        <taxon>ecological metagenomes</taxon>
    </lineage>
</organism>
<dbReference type="AlphaFoldDB" id="X0SZM3"/>
<accession>X0SZM3</accession>
<sequence length="43" mass="5462">MCHFIKYTYEIYDRLIHQIRKIKFNKISDCMDCNDYYYPHPKN</sequence>
<protein>
    <submittedName>
        <fullName evidence="1">Uncharacterized protein</fullName>
    </submittedName>
</protein>